<evidence type="ECO:0000313" key="2">
    <source>
        <dbReference type="Proteomes" id="UP000664991"/>
    </source>
</evidence>
<dbReference type="EMBL" id="JAEMGP010000009">
    <property type="protein sequence ID" value="KAG5204764.1"/>
    <property type="molecule type" value="Genomic_DNA"/>
</dbReference>
<accession>A0A836D0B9</accession>
<dbReference type="Proteomes" id="UP000664991">
    <property type="component" value="Unassembled WGS sequence"/>
</dbReference>
<sequence>MWGPSTSDVEASSYPENLLSYARSSQRGILQNAVITQRTRNTPKSGHKSDCDLVPIQLQTTKGYFCLVFAGLRKAGTLLRSQAIQDSSEECKLRNNRANVSLIAEFPESNT</sequence>
<name>A0A836D0B9_SHEEP</name>
<protein>
    <submittedName>
        <fullName evidence="1">Uncharacterized protein</fullName>
    </submittedName>
</protein>
<proteinExistence type="predicted"/>
<evidence type="ECO:0000313" key="1">
    <source>
        <dbReference type="EMBL" id="KAG5204764.1"/>
    </source>
</evidence>
<organism evidence="1 2">
    <name type="scientific">Ovis aries</name>
    <name type="common">Sheep</name>
    <dbReference type="NCBI Taxonomy" id="9940"/>
    <lineage>
        <taxon>Eukaryota</taxon>
        <taxon>Metazoa</taxon>
        <taxon>Chordata</taxon>
        <taxon>Craniata</taxon>
        <taxon>Vertebrata</taxon>
        <taxon>Euteleostomi</taxon>
        <taxon>Mammalia</taxon>
        <taxon>Eutheria</taxon>
        <taxon>Laurasiatheria</taxon>
        <taxon>Artiodactyla</taxon>
        <taxon>Ruminantia</taxon>
        <taxon>Pecora</taxon>
        <taxon>Bovidae</taxon>
        <taxon>Caprinae</taxon>
        <taxon>Ovis</taxon>
    </lineage>
</organism>
<reference evidence="1 2" key="1">
    <citation type="submission" date="2020-12" db="EMBL/GenBank/DDBJ databases">
        <title>De novo assembly of Tibetan sheep genome.</title>
        <authorList>
            <person name="Li X."/>
        </authorList>
    </citation>
    <scope>NUCLEOTIDE SEQUENCE [LARGE SCALE GENOMIC DNA]</scope>
    <source>
        <tissue evidence="1">Heart</tissue>
    </source>
</reference>
<comment type="caution">
    <text evidence="1">The sequence shown here is derived from an EMBL/GenBank/DDBJ whole genome shotgun (WGS) entry which is preliminary data.</text>
</comment>
<dbReference type="AlphaFoldDB" id="A0A836D0B9"/>
<gene>
    <name evidence="1" type="ORF">JEQ12_019209</name>
</gene>